<feature type="disulfide bond" evidence="25">
    <location>
        <begin position="49"/>
        <end position="71"/>
    </location>
</feature>
<feature type="disulfide bond" evidence="25">
    <location>
        <begin position="561"/>
        <end position="566"/>
    </location>
</feature>
<dbReference type="InterPro" id="IPR057073">
    <property type="entry name" value="EGF_integrin_2"/>
</dbReference>
<evidence type="ECO:0000256" key="28">
    <source>
        <dbReference type="SAM" id="SignalP"/>
    </source>
</evidence>
<dbReference type="GO" id="GO:0019960">
    <property type="term" value="F:C-X3-C chemokine binding"/>
    <property type="evidence" value="ECO:0007669"/>
    <property type="project" value="TreeGrafter"/>
</dbReference>
<feature type="disulfide bond" evidence="25">
    <location>
        <begin position="580"/>
        <end position="585"/>
    </location>
</feature>
<dbReference type="GO" id="GO:0043236">
    <property type="term" value="F:laminin binding"/>
    <property type="evidence" value="ECO:0007669"/>
    <property type="project" value="TreeGrafter"/>
</dbReference>
<evidence type="ECO:0000256" key="4">
    <source>
        <dbReference type="ARBA" id="ARBA00004510"/>
    </source>
</evidence>
<dbReference type="GO" id="GO:0008305">
    <property type="term" value="C:integrin complex"/>
    <property type="evidence" value="ECO:0007669"/>
    <property type="project" value="TreeGrafter"/>
</dbReference>
<evidence type="ECO:0000256" key="16">
    <source>
        <dbReference type="ARBA" id="ARBA00022889"/>
    </source>
</evidence>
<evidence type="ECO:0000256" key="7">
    <source>
        <dbReference type="ARBA" id="ARBA00022536"/>
    </source>
</evidence>
<evidence type="ECO:0000256" key="8">
    <source>
        <dbReference type="ARBA" id="ARBA00022541"/>
    </source>
</evidence>
<evidence type="ECO:0000256" key="14">
    <source>
        <dbReference type="ARBA" id="ARBA00022837"/>
    </source>
</evidence>
<feature type="disulfide bond" evidence="25">
    <location>
        <begin position="537"/>
        <end position="542"/>
    </location>
</feature>
<keyword evidence="9" id="KW-0597">Phosphoprotein</keyword>
<dbReference type="SMART" id="SM01242">
    <property type="entry name" value="Integrin_B_tail"/>
    <property type="match status" value="1"/>
</dbReference>
<keyword evidence="22" id="KW-0675">Receptor</keyword>
<keyword evidence="14" id="KW-0106">Calcium</keyword>
<dbReference type="PANTHER" id="PTHR10082:SF28">
    <property type="entry name" value="INTEGRIN BETA-1"/>
    <property type="match status" value="1"/>
</dbReference>
<dbReference type="InterPro" id="IPR040622">
    <property type="entry name" value="EGF_integrin_1"/>
</dbReference>
<dbReference type="SMART" id="SM01241">
    <property type="entry name" value="Integrin_b_cyt"/>
    <property type="match status" value="1"/>
</dbReference>
<dbReference type="InterPro" id="IPR014836">
    <property type="entry name" value="Integrin_bsu_cyt_dom"/>
</dbReference>
<dbReference type="Pfam" id="PF00362">
    <property type="entry name" value="Integrin_beta"/>
    <property type="match status" value="1"/>
</dbReference>
<dbReference type="Gene3D" id="1.20.5.100">
    <property type="entry name" value="Cytochrome c1, transmembrane anchor, C-terminal"/>
    <property type="match status" value="1"/>
</dbReference>
<dbReference type="GO" id="GO:0098639">
    <property type="term" value="F:collagen binding involved in cell-matrix adhesion"/>
    <property type="evidence" value="ECO:0007669"/>
    <property type="project" value="TreeGrafter"/>
</dbReference>
<feature type="disulfide bond" evidence="25">
    <location>
        <begin position="646"/>
        <end position="655"/>
    </location>
</feature>
<dbReference type="Proteomes" id="UP001230051">
    <property type="component" value="Unassembled WGS sequence"/>
</dbReference>
<keyword evidence="17" id="KW-0965">Cell junction</keyword>
<dbReference type="PROSITE" id="PS00243">
    <property type="entry name" value="I_EGF_1"/>
    <property type="match status" value="1"/>
</dbReference>
<comment type="caution">
    <text evidence="33">The sequence shown here is derived from an EMBL/GenBank/DDBJ whole genome shotgun (WGS) entry which is preliminary data.</text>
</comment>
<feature type="disulfide bond" evidence="25">
    <location>
        <begin position="639"/>
        <end position="642"/>
    </location>
</feature>
<dbReference type="GO" id="GO:0042470">
    <property type="term" value="C:melanosome"/>
    <property type="evidence" value="ECO:0007669"/>
    <property type="project" value="UniProtKB-SubCell"/>
</dbReference>
<feature type="domain" description="PSI" evidence="30">
    <location>
        <begin position="27"/>
        <end position="83"/>
    </location>
</feature>
<dbReference type="SUPFAM" id="SSF53300">
    <property type="entry name" value="vWA-like"/>
    <property type="match status" value="1"/>
</dbReference>
<evidence type="ECO:0000256" key="21">
    <source>
        <dbReference type="ARBA" id="ARBA00023157"/>
    </source>
</evidence>
<dbReference type="SMART" id="SM00187">
    <property type="entry name" value="INB"/>
    <property type="match status" value="1"/>
</dbReference>
<feature type="chain" id="PRO_5042048499" description="Integrin beta" evidence="28">
    <location>
        <begin position="22"/>
        <end position="805"/>
    </location>
</feature>
<dbReference type="Gene3D" id="3.40.50.410">
    <property type="entry name" value="von Willebrand factor, type A domain"/>
    <property type="match status" value="1"/>
</dbReference>
<comment type="subcellular location">
    <subcellularLocation>
        <location evidence="26">Cell membrane</location>
        <topology evidence="26">Single-pass type I membrane protein</topology>
    </subcellularLocation>
    <subcellularLocation>
        <location evidence="3">Cell projection</location>
        <location evidence="3">Invadopodium membrane</location>
        <topology evidence="3">Single-pass type I membrane protein</topology>
    </subcellularLocation>
    <subcellularLocation>
        <location evidence="4">Cell projection</location>
        <location evidence="4">Lamellipodium</location>
    </subcellularLocation>
    <subcellularLocation>
        <location evidence="1">Cell projection</location>
        <location evidence="1">Ruffle membrane</location>
        <topology evidence="1">Single-pass type I membrane protein</topology>
    </subcellularLocation>
    <subcellularLocation>
        <location evidence="2">Melanosome</location>
    </subcellularLocation>
</comment>
<feature type="disulfide bond" evidence="25">
    <location>
        <begin position="266"/>
        <end position="306"/>
    </location>
</feature>
<comment type="similarity">
    <text evidence="5 26">Belongs to the integrin beta chain family.</text>
</comment>
<keyword evidence="11" id="KW-0479">Metal-binding</keyword>
<evidence type="ECO:0000256" key="22">
    <source>
        <dbReference type="ARBA" id="ARBA00023170"/>
    </source>
</evidence>
<dbReference type="SUPFAM" id="SSF69687">
    <property type="entry name" value="Integrin beta tail domain"/>
    <property type="match status" value="1"/>
</dbReference>
<feature type="disulfide bond" evidence="25">
    <location>
        <begin position="508"/>
        <end position="522"/>
    </location>
</feature>
<keyword evidence="7" id="KW-0245">EGF-like domain</keyword>
<evidence type="ECO:0000256" key="9">
    <source>
        <dbReference type="ARBA" id="ARBA00022553"/>
    </source>
</evidence>
<keyword evidence="34" id="KW-1185">Reference proteome</keyword>
<dbReference type="PIRSF" id="PIRSF002512">
    <property type="entry name" value="Integrin_B"/>
    <property type="match status" value="1"/>
</dbReference>
<evidence type="ECO:0000256" key="5">
    <source>
        <dbReference type="ARBA" id="ARBA00007449"/>
    </source>
</evidence>
<feature type="disulfide bond" evidence="25">
    <location>
        <begin position="626"/>
        <end position="636"/>
    </location>
</feature>
<feature type="disulfide bond" evidence="25">
    <location>
        <begin position="36"/>
        <end position="46"/>
    </location>
</feature>
<feature type="disulfide bond" evidence="25">
    <location>
        <begin position="212"/>
        <end position="218"/>
    </location>
</feature>
<evidence type="ECO:0000256" key="15">
    <source>
        <dbReference type="ARBA" id="ARBA00022842"/>
    </source>
</evidence>
<feature type="disulfide bond" evidence="25">
    <location>
        <begin position="440"/>
        <end position="697"/>
    </location>
</feature>
<evidence type="ECO:0000259" key="29">
    <source>
        <dbReference type="SMART" id="SM00187"/>
    </source>
</evidence>
<keyword evidence="23" id="KW-0325">Glycoprotein</keyword>
<keyword evidence="18 27" id="KW-1133">Transmembrane helix</keyword>
<evidence type="ECO:0000259" key="32">
    <source>
        <dbReference type="SMART" id="SM01242"/>
    </source>
</evidence>
<sequence length="805" mass="89327">MDLWLLSVELFLCYLLNHVLGRQEPNKCHLPGVQSCQECIQAGPDCGWCKKEASKSSNDFLQEGQVVSDRCGEIVTLIDKGCPVHLIENPRGSNVLLLNNETTSRRKGQREKLDEITQLQPQKLVLNLRIGEPQTFELKFKRAEDYPIDLYYLMDLSFSMEDDLVNIKKLGTDLMREMKNITDDFRIGFGSFVDKTVMPYINTVPEKLKNPCPRNHPCTTPFSYKNVLSLTKNGSLFNELVGNQQISSNLDPPEGGLDALMQSAVCTEHIGWRNVTRLLVFSTDAGFHFAGDGKLGGIVLPNDGKCHLENGMYTLSHYYDYPSVAHIAEKLSENNIQTIFAVTADVLHLYEGLKHLIPKSAVGTLSHNSSNVLQLIIDAYYALSSEIIMENSKLPEGFKINYTTFCKDNILRTGEGGQRCSNISIGDEVRFNISVTAQKCLKDADEFRITVKPQGFKEEVEVLLRLICQCECEKDRIPDSPHCTNGSGALECGACRCNKGHIGRLCECDINEGDPVDMIDLCREGNSSEICSNNGECVCGECICHNYKNPAHFYSGKHCECDNFRCDQYKGLRCAGNGNCECGVCKCFPGFTGSACDCPLDTVACMATNGHICNGKGSCECGRCTCTNSSFQGATCEICPSCPDVCTVHKACVLCRVFNKGKTNEECDSDCIYFNLTLVEDPRELPQAGQSDSTHTCKEKDQDECWVHFVYDGPYRGDQVHVHAVRKAECPSGPDAVLIITATAGSIVAVGTAVIIIWKLVIIIHDKIEFAKFQKEQMKAKWDMDDNPIYKSAVTTVINPKFKDS</sequence>
<evidence type="ECO:0000256" key="26">
    <source>
        <dbReference type="RuleBase" id="RU000633"/>
    </source>
</evidence>
<dbReference type="GO" id="GO:0098609">
    <property type="term" value="P:cell-cell adhesion"/>
    <property type="evidence" value="ECO:0007669"/>
    <property type="project" value="TreeGrafter"/>
</dbReference>
<dbReference type="InterPro" id="IPR036465">
    <property type="entry name" value="vWFA_dom_sf"/>
</dbReference>
<dbReference type="GO" id="GO:0005178">
    <property type="term" value="F:integrin binding"/>
    <property type="evidence" value="ECO:0007669"/>
    <property type="project" value="TreeGrafter"/>
</dbReference>
<protein>
    <recommendedName>
        <fullName evidence="26">Integrin beta</fullName>
    </recommendedName>
</protein>
<evidence type="ECO:0000256" key="11">
    <source>
        <dbReference type="ARBA" id="ARBA00022723"/>
    </source>
</evidence>
<dbReference type="PRINTS" id="PR01186">
    <property type="entry name" value="INTEGRINB"/>
</dbReference>
<dbReference type="SUPFAM" id="SSF103575">
    <property type="entry name" value="Plexin repeat"/>
    <property type="match status" value="1"/>
</dbReference>
<dbReference type="GO" id="GO:0030027">
    <property type="term" value="C:lamellipodium"/>
    <property type="evidence" value="ECO:0007669"/>
    <property type="project" value="UniProtKB-SubCell"/>
</dbReference>
<dbReference type="GO" id="GO:0032587">
    <property type="term" value="C:ruffle membrane"/>
    <property type="evidence" value="ECO:0007669"/>
    <property type="project" value="UniProtKB-SubCell"/>
</dbReference>
<evidence type="ECO:0000256" key="17">
    <source>
        <dbReference type="ARBA" id="ARBA00022949"/>
    </source>
</evidence>
<feature type="transmembrane region" description="Helical" evidence="27">
    <location>
        <begin position="736"/>
        <end position="758"/>
    </location>
</feature>
<evidence type="ECO:0000256" key="19">
    <source>
        <dbReference type="ARBA" id="ARBA00023037"/>
    </source>
</evidence>
<dbReference type="InterPro" id="IPR015812">
    <property type="entry name" value="Integrin_bsu"/>
</dbReference>
<dbReference type="GO" id="GO:0007229">
    <property type="term" value="P:integrin-mediated signaling pathway"/>
    <property type="evidence" value="ECO:0007669"/>
    <property type="project" value="UniProtKB-KW"/>
</dbReference>
<dbReference type="SUPFAM" id="SSF69179">
    <property type="entry name" value="Integrin domains"/>
    <property type="match status" value="1"/>
</dbReference>
<accession>A0AAD8GD47</accession>
<evidence type="ECO:0000256" key="20">
    <source>
        <dbReference type="ARBA" id="ARBA00023136"/>
    </source>
</evidence>
<feature type="disulfide bond" evidence="25">
    <location>
        <begin position="619"/>
        <end position="624"/>
    </location>
</feature>
<feature type="disulfide bond" evidence="25">
    <location>
        <begin position="652"/>
        <end position="730"/>
    </location>
</feature>
<feature type="domain" description="Integrin beta subunit tail" evidence="32">
    <location>
        <begin position="646"/>
        <end position="735"/>
    </location>
</feature>
<keyword evidence="19 26" id="KW-0401">Integrin</keyword>
<keyword evidence="10 26" id="KW-0812">Transmembrane</keyword>
<dbReference type="InterPro" id="IPR016201">
    <property type="entry name" value="PSI"/>
</dbReference>
<dbReference type="InterPro" id="IPR012896">
    <property type="entry name" value="Integrin_bsu_tail"/>
</dbReference>
<evidence type="ECO:0000256" key="3">
    <source>
        <dbReference type="ARBA" id="ARBA00004297"/>
    </source>
</evidence>
<feature type="disulfide bond" evidence="25">
    <location>
        <begin position="492"/>
        <end position="531"/>
    </location>
</feature>
<evidence type="ECO:0000256" key="13">
    <source>
        <dbReference type="ARBA" id="ARBA00022737"/>
    </source>
</evidence>
<dbReference type="GO" id="GO:0045202">
    <property type="term" value="C:synapse"/>
    <property type="evidence" value="ECO:0007669"/>
    <property type="project" value="TreeGrafter"/>
</dbReference>
<feature type="disulfide bond" evidence="25">
    <location>
        <begin position="468"/>
        <end position="472"/>
    </location>
</feature>
<feature type="disulfide bond" evidence="25">
    <location>
        <begin position="483"/>
        <end position="495"/>
    </location>
</feature>
<feature type="disulfide bond" evidence="25">
    <location>
        <begin position="28"/>
        <end position="470"/>
    </location>
</feature>
<dbReference type="Gene3D" id="4.10.1240.30">
    <property type="match status" value="1"/>
</dbReference>
<evidence type="ECO:0000256" key="27">
    <source>
        <dbReference type="SAM" id="Phobius"/>
    </source>
</evidence>
<dbReference type="EMBL" id="JAGXEW010000004">
    <property type="protein sequence ID" value="KAK1172029.1"/>
    <property type="molecule type" value="Genomic_DNA"/>
</dbReference>
<dbReference type="Gene3D" id="2.60.40.1510">
    <property type="entry name" value="ntegrin, alpha v. Chain A, domain 3"/>
    <property type="match status" value="1"/>
</dbReference>
<feature type="disulfide bond" evidence="25">
    <location>
        <begin position="497"/>
        <end position="506"/>
    </location>
</feature>
<dbReference type="Pfam" id="PF18372">
    <property type="entry name" value="I-EGF_1"/>
    <property type="match status" value="1"/>
</dbReference>
<dbReference type="GO" id="GO:0001968">
    <property type="term" value="F:fibronectin binding"/>
    <property type="evidence" value="ECO:0007669"/>
    <property type="project" value="TreeGrafter"/>
</dbReference>
<dbReference type="PANTHER" id="PTHR10082">
    <property type="entry name" value="INTEGRIN BETA SUBUNIT"/>
    <property type="match status" value="1"/>
</dbReference>
<dbReference type="InterPro" id="IPR032695">
    <property type="entry name" value="Integrin_dom_sf"/>
</dbReference>
<dbReference type="InterPro" id="IPR002369">
    <property type="entry name" value="Integrin_bsu_VWA"/>
</dbReference>
<keyword evidence="21 25" id="KW-1015">Disulfide bond</keyword>
<dbReference type="FunFam" id="3.40.50.410:FF:000002">
    <property type="entry name" value="Integrin beta"/>
    <property type="match status" value="1"/>
</dbReference>
<dbReference type="SUPFAM" id="SSF57196">
    <property type="entry name" value="EGF/Laminin"/>
    <property type="match status" value="2"/>
</dbReference>
<feature type="disulfide bond" evidence="25">
    <location>
        <begin position="598"/>
        <end position="605"/>
    </location>
</feature>
<dbReference type="Pfam" id="PF07965">
    <property type="entry name" value="Integrin_B_tail"/>
    <property type="match status" value="1"/>
</dbReference>
<keyword evidence="15" id="KW-0460">Magnesium</keyword>
<gene>
    <name evidence="33" type="primary">ITGB1</name>
    <name evidence="33" type="ORF">AOXY_G4496</name>
</gene>
<keyword evidence="8" id="KW-0517">Myogenesis</keyword>
<feature type="signal peptide" evidence="28">
    <location>
        <begin position="1"/>
        <end position="21"/>
    </location>
</feature>
<dbReference type="Gene3D" id="3.30.1680.10">
    <property type="entry name" value="ligand-binding face of the semaphorins, domain 2"/>
    <property type="match status" value="1"/>
</dbReference>
<organism evidence="33 34">
    <name type="scientific">Acipenser oxyrinchus oxyrinchus</name>
    <dbReference type="NCBI Taxonomy" id="40147"/>
    <lineage>
        <taxon>Eukaryota</taxon>
        <taxon>Metazoa</taxon>
        <taxon>Chordata</taxon>
        <taxon>Craniata</taxon>
        <taxon>Vertebrata</taxon>
        <taxon>Euteleostomi</taxon>
        <taxon>Actinopterygii</taxon>
        <taxon>Chondrostei</taxon>
        <taxon>Acipenseriformes</taxon>
        <taxon>Acipenseridae</taxon>
        <taxon>Acipenser</taxon>
    </lineage>
</organism>
<feature type="domain" description="Integrin beta subunit cytoplasmic" evidence="31">
    <location>
        <begin position="759"/>
        <end position="805"/>
    </location>
</feature>
<feature type="disulfide bond" evidence="25">
    <location>
        <begin position="587"/>
        <end position="596"/>
    </location>
</feature>
<feature type="disulfide bond" evidence="25">
    <location>
        <begin position="539"/>
        <end position="574"/>
    </location>
</feature>
<keyword evidence="6" id="KW-1003">Cell membrane</keyword>
<evidence type="ECO:0000256" key="10">
    <source>
        <dbReference type="ARBA" id="ARBA00022692"/>
    </source>
</evidence>
<keyword evidence="24" id="KW-0966">Cell projection</keyword>
<dbReference type="GO" id="GO:0033627">
    <property type="term" value="P:cell adhesion mediated by integrin"/>
    <property type="evidence" value="ECO:0007669"/>
    <property type="project" value="TreeGrafter"/>
</dbReference>
<dbReference type="FunFam" id="2.10.25.10:FF:000155">
    <property type="entry name" value="Integrin beta"/>
    <property type="match status" value="1"/>
</dbReference>
<dbReference type="Pfam" id="PF23105">
    <property type="entry name" value="EGF_integrin"/>
    <property type="match status" value="1"/>
</dbReference>
<evidence type="ECO:0000313" key="34">
    <source>
        <dbReference type="Proteomes" id="UP001230051"/>
    </source>
</evidence>
<evidence type="ECO:0000256" key="24">
    <source>
        <dbReference type="ARBA" id="ARBA00023273"/>
    </source>
</evidence>
<keyword evidence="12 28" id="KW-0732">Signal</keyword>
<dbReference type="GO" id="GO:0009986">
    <property type="term" value="C:cell surface"/>
    <property type="evidence" value="ECO:0007669"/>
    <property type="project" value="TreeGrafter"/>
</dbReference>
<keyword evidence="20 27" id="KW-0472">Membrane</keyword>
<evidence type="ECO:0000256" key="25">
    <source>
        <dbReference type="PIRSR" id="PIRSR002512-1"/>
    </source>
</evidence>
<dbReference type="InterPro" id="IPR013111">
    <property type="entry name" value="EGF_extracell"/>
</dbReference>
<dbReference type="GO" id="GO:0007517">
    <property type="term" value="P:muscle organ development"/>
    <property type="evidence" value="ECO:0007669"/>
    <property type="project" value="UniProtKB-KW"/>
</dbReference>
<feature type="disulfide bond" evidence="25">
    <location>
        <begin position="671"/>
        <end position="705"/>
    </location>
</feature>
<feature type="disulfide bond" evidence="25">
    <location>
        <begin position="39"/>
        <end position="82"/>
    </location>
</feature>
<dbReference type="Pfam" id="PF08725">
    <property type="entry name" value="Integrin_b_cyt"/>
    <property type="match status" value="1"/>
</dbReference>
<dbReference type="Pfam" id="PF07974">
    <property type="entry name" value="EGF_2"/>
    <property type="match status" value="1"/>
</dbReference>
<evidence type="ECO:0000259" key="31">
    <source>
        <dbReference type="SMART" id="SM01241"/>
    </source>
</evidence>
<dbReference type="InterPro" id="IPR036349">
    <property type="entry name" value="Integrin_bsu_tail_dom_sf"/>
</dbReference>
<dbReference type="PROSITE" id="PS52047">
    <property type="entry name" value="I_EGF_2"/>
    <property type="match status" value="2"/>
</dbReference>
<dbReference type="GO" id="GO:0019901">
    <property type="term" value="F:protein kinase binding"/>
    <property type="evidence" value="ECO:0007669"/>
    <property type="project" value="TreeGrafter"/>
</dbReference>
<evidence type="ECO:0000256" key="12">
    <source>
        <dbReference type="ARBA" id="ARBA00022729"/>
    </source>
</evidence>
<evidence type="ECO:0000256" key="2">
    <source>
        <dbReference type="ARBA" id="ARBA00004223"/>
    </source>
</evidence>
<feature type="disulfide bond" evidence="25">
    <location>
        <begin position="544"/>
        <end position="559"/>
    </location>
</feature>
<dbReference type="InterPro" id="IPR057243">
    <property type="entry name" value="Integrin_I-EGF_CS"/>
</dbReference>
<keyword evidence="13" id="KW-0677">Repeat</keyword>
<name>A0AAD8GD47_ACIOX</name>
<evidence type="ECO:0000256" key="23">
    <source>
        <dbReference type="ARBA" id="ARBA00023180"/>
    </source>
</evidence>
<dbReference type="FunFam" id="2.10.25.10:FF:000043">
    <property type="entry name" value="Integrin beta"/>
    <property type="match status" value="1"/>
</dbReference>
<feature type="domain" description="Integrin beta subunit VWA" evidence="29">
    <location>
        <begin position="35"/>
        <end position="470"/>
    </location>
</feature>
<keyword evidence="16 26" id="KW-0130">Cell adhesion</keyword>
<dbReference type="GO" id="GO:0005925">
    <property type="term" value="C:focal adhesion"/>
    <property type="evidence" value="ECO:0007669"/>
    <property type="project" value="TreeGrafter"/>
</dbReference>
<evidence type="ECO:0000259" key="30">
    <source>
        <dbReference type="SMART" id="SM00423"/>
    </source>
</evidence>
<reference evidence="33" key="1">
    <citation type="submission" date="2022-02" db="EMBL/GenBank/DDBJ databases">
        <title>Atlantic sturgeon de novo genome assembly.</title>
        <authorList>
            <person name="Stock M."/>
            <person name="Klopp C."/>
            <person name="Guiguen Y."/>
            <person name="Cabau C."/>
            <person name="Parinello H."/>
            <person name="Santidrian Yebra-Pimentel E."/>
            <person name="Kuhl H."/>
            <person name="Dirks R.P."/>
            <person name="Guessner J."/>
            <person name="Wuertz S."/>
            <person name="Du K."/>
            <person name="Schartl M."/>
        </authorList>
    </citation>
    <scope>NUCLEOTIDE SEQUENCE</scope>
    <source>
        <strain evidence="33">STURGEONOMICS-FGT-2020</strain>
        <tissue evidence="33">Whole blood</tissue>
    </source>
</reference>
<dbReference type="AlphaFoldDB" id="A0AAD8GD47"/>
<evidence type="ECO:0000256" key="1">
    <source>
        <dbReference type="ARBA" id="ARBA00004199"/>
    </source>
</evidence>
<proteinExistence type="inferred from homology"/>
<dbReference type="Gene3D" id="2.10.25.10">
    <property type="entry name" value="Laminin"/>
    <property type="match status" value="4"/>
</dbReference>
<dbReference type="GO" id="GO:0016477">
    <property type="term" value="P:cell migration"/>
    <property type="evidence" value="ECO:0007669"/>
    <property type="project" value="TreeGrafter"/>
</dbReference>
<dbReference type="FunFam" id="2.10.25.10:FF:000075">
    <property type="entry name" value="Integrin beta"/>
    <property type="match status" value="1"/>
</dbReference>
<feature type="disulfide bond" evidence="25">
    <location>
        <begin position="582"/>
        <end position="613"/>
    </location>
</feature>
<dbReference type="SMART" id="SM00423">
    <property type="entry name" value="PSI"/>
    <property type="match status" value="1"/>
</dbReference>
<evidence type="ECO:0000256" key="6">
    <source>
        <dbReference type="ARBA" id="ARBA00022475"/>
    </source>
</evidence>
<feature type="disulfide bond" evidence="25">
    <location>
        <begin position="621"/>
        <end position="667"/>
    </location>
</feature>
<evidence type="ECO:0000313" key="33">
    <source>
        <dbReference type="EMBL" id="KAK1172029.1"/>
    </source>
</evidence>
<dbReference type="GO" id="GO:0046872">
    <property type="term" value="F:metal ion binding"/>
    <property type="evidence" value="ECO:0007669"/>
    <property type="project" value="UniProtKB-KW"/>
</dbReference>
<evidence type="ECO:0000256" key="18">
    <source>
        <dbReference type="ARBA" id="ARBA00022989"/>
    </source>
</evidence>